<dbReference type="RefSeq" id="WP_222973119.1">
    <property type="nucleotide sequence ID" value="NZ_JAINVZ010000001.1"/>
</dbReference>
<dbReference type="EMBL" id="JAINVZ010000001">
    <property type="protein sequence ID" value="MBY8883497.1"/>
    <property type="molecule type" value="Genomic_DNA"/>
</dbReference>
<feature type="domain" description="PPM-type phosphatase" evidence="3">
    <location>
        <begin position="135"/>
        <end position="358"/>
    </location>
</feature>
<keyword evidence="2" id="KW-0812">Transmembrane</keyword>
<evidence type="ECO:0000256" key="2">
    <source>
        <dbReference type="SAM" id="Phobius"/>
    </source>
</evidence>
<keyword evidence="2" id="KW-1133">Transmembrane helix</keyword>
<dbReference type="PANTHER" id="PTHR43156">
    <property type="entry name" value="STAGE II SPORULATION PROTEIN E-RELATED"/>
    <property type="match status" value="1"/>
</dbReference>
<evidence type="ECO:0000313" key="4">
    <source>
        <dbReference type="EMBL" id="MBY8883497.1"/>
    </source>
</evidence>
<keyword evidence="1" id="KW-0378">Hydrolase</keyword>
<dbReference type="SMART" id="SM00331">
    <property type="entry name" value="PP2C_SIG"/>
    <property type="match status" value="1"/>
</dbReference>
<dbReference type="InterPro" id="IPR001932">
    <property type="entry name" value="PPM-type_phosphatase-like_dom"/>
</dbReference>
<dbReference type="Proteomes" id="UP001198565">
    <property type="component" value="Unassembled WGS sequence"/>
</dbReference>
<feature type="transmembrane region" description="Helical" evidence="2">
    <location>
        <begin position="41"/>
        <end position="72"/>
    </location>
</feature>
<dbReference type="SUPFAM" id="SSF81606">
    <property type="entry name" value="PP2C-like"/>
    <property type="match status" value="1"/>
</dbReference>
<organism evidence="4 5">
    <name type="scientific">Streptantibioticus parmotrematis</name>
    <dbReference type="NCBI Taxonomy" id="2873249"/>
    <lineage>
        <taxon>Bacteria</taxon>
        <taxon>Bacillati</taxon>
        <taxon>Actinomycetota</taxon>
        <taxon>Actinomycetes</taxon>
        <taxon>Kitasatosporales</taxon>
        <taxon>Streptomycetaceae</taxon>
        <taxon>Streptantibioticus</taxon>
    </lineage>
</organism>
<evidence type="ECO:0000313" key="5">
    <source>
        <dbReference type="Proteomes" id="UP001198565"/>
    </source>
</evidence>
<dbReference type="PANTHER" id="PTHR43156:SF2">
    <property type="entry name" value="STAGE II SPORULATION PROTEIN E"/>
    <property type="match status" value="1"/>
</dbReference>
<gene>
    <name evidence="4" type="ORF">K7472_01380</name>
</gene>
<comment type="caution">
    <text evidence="4">The sequence shown here is derived from an EMBL/GenBank/DDBJ whole genome shotgun (WGS) entry which is preliminary data.</text>
</comment>
<accession>A0ABS7QJZ3</accession>
<feature type="transmembrane region" description="Helical" evidence="2">
    <location>
        <begin position="84"/>
        <end position="104"/>
    </location>
</feature>
<evidence type="ECO:0000256" key="1">
    <source>
        <dbReference type="ARBA" id="ARBA00022801"/>
    </source>
</evidence>
<name>A0ABS7QJZ3_9ACTN</name>
<dbReference type="InterPro" id="IPR036457">
    <property type="entry name" value="PPM-type-like_dom_sf"/>
</dbReference>
<sequence>MATFPGRWPWYVGFVPAALAAGGLAWNALSPSEYWGDGMVAAACVVAGALTSLRYTVLVGTVITLGIVALVARDGYLGHTAGSLELVNTVFAALVGVAVNLVIARHGHRLAVVRSVAEAAQAAVLPAPPARIGPLAVAACYQAAQTEALIGGDAYAVQPSRYGTRLLIADVRGKGLGAVRAVSVLLGAFRENADRAPDLVTLADWLEQSLLRELVGHEREEVGLEGFITALLGEFSPRGDTLRLLDCGHPAAYLFRDGGLTALESADPGLPLGMSVLGIARSAPDSWPVAVGDTLLLVTDGVTEARNAAGVFYDPLTELSGLGPFRSPDDALDAVVSGVRRWTGGPRDDDMALLALTRVPGPPGA</sequence>
<keyword evidence="2" id="KW-0472">Membrane</keyword>
<feature type="transmembrane region" description="Helical" evidence="2">
    <location>
        <begin position="12"/>
        <end position="29"/>
    </location>
</feature>
<evidence type="ECO:0000259" key="3">
    <source>
        <dbReference type="SMART" id="SM00331"/>
    </source>
</evidence>
<keyword evidence="5" id="KW-1185">Reference proteome</keyword>
<reference evidence="4 5" key="1">
    <citation type="submission" date="2021-08" db="EMBL/GenBank/DDBJ databases">
        <title>Streptomyces sp. PTM05 isolated from lichen.</title>
        <authorList>
            <person name="Somphong A."/>
            <person name="Phongsopitanun W."/>
            <person name="Tanasupawat S."/>
        </authorList>
    </citation>
    <scope>NUCLEOTIDE SEQUENCE [LARGE SCALE GENOMIC DNA]</scope>
    <source>
        <strain evidence="4 5">Ptm05</strain>
    </source>
</reference>
<dbReference type="Gene3D" id="3.60.40.10">
    <property type="entry name" value="PPM-type phosphatase domain"/>
    <property type="match status" value="1"/>
</dbReference>
<dbReference type="InterPro" id="IPR052016">
    <property type="entry name" value="Bact_Sigma-Reg"/>
</dbReference>
<dbReference type="Pfam" id="PF07228">
    <property type="entry name" value="SpoIIE"/>
    <property type="match status" value="1"/>
</dbReference>
<proteinExistence type="predicted"/>
<protein>
    <submittedName>
        <fullName evidence="4">Serine/threonine-protein phosphatase</fullName>
    </submittedName>
</protein>